<evidence type="ECO:0000256" key="9">
    <source>
        <dbReference type="SAM" id="MobiDB-lite"/>
    </source>
</evidence>
<dbReference type="STRING" id="1314674.A0A0D7BPT4"/>
<dbReference type="EMBL" id="KN880443">
    <property type="protein sequence ID" value="KIY72442.1"/>
    <property type="molecule type" value="Genomic_DNA"/>
</dbReference>
<feature type="domain" description="Protein kinase" evidence="10">
    <location>
        <begin position="144"/>
        <end position="412"/>
    </location>
</feature>
<protein>
    <recommendedName>
        <fullName evidence="1">cAMP-dependent protein kinase</fullName>
        <ecNumber evidence="1">2.7.11.11</ecNumber>
    </recommendedName>
</protein>
<evidence type="ECO:0000256" key="5">
    <source>
        <dbReference type="ARBA" id="ARBA00022777"/>
    </source>
</evidence>
<dbReference type="GO" id="GO:0005524">
    <property type="term" value="F:ATP binding"/>
    <property type="evidence" value="ECO:0007669"/>
    <property type="project" value="UniProtKB-KW"/>
</dbReference>
<keyword evidence="12" id="KW-1185">Reference proteome</keyword>
<dbReference type="PROSITE" id="PS50011">
    <property type="entry name" value="PROTEIN_KINASE_DOM"/>
    <property type="match status" value="1"/>
</dbReference>
<dbReference type="Pfam" id="PF00069">
    <property type="entry name" value="Pkinase"/>
    <property type="match status" value="1"/>
</dbReference>
<keyword evidence="4" id="KW-0547">Nucleotide-binding</keyword>
<keyword evidence="3" id="KW-0808">Transferase</keyword>
<evidence type="ECO:0000256" key="7">
    <source>
        <dbReference type="ARBA" id="ARBA00047292"/>
    </source>
</evidence>
<keyword evidence="6" id="KW-0067">ATP-binding</keyword>
<dbReference type="Proteomes" id="UP000054007">
    <property type="component" value="Unassembled WGS sequence"/>
</dbReference>
<evidence type="ECO:0000256" key="3">
    <source>
        <dbReference type="ARBA" id="ARBA00022679"/>
    </source>
</evidence>
<evidence type="ECO:0000313" key="12">
    <source>
        <dbReference type="Proteomes" id="UP000054007"/>
    </source>
</evidence>
<keyword evidence="2" id="KW-0723">Serine/threonine-protein kinase</keyword>
<sequence>MASPPTSRVEIIQPRICVDFLLRRVEQRTSSPVTSSVLQETLPPKSSNPRTARHDWLLPVNQPLSPISEGSMSETSNAARDFMSTEETESDEDLQSAPEVDVQKNPEAHDMPSPIEDSVFVLDPDKSMDTTISEDVRSAIMSFEESTDLLARGEYGDILRVQCRRGAGIFALKIVKKKQIFEDFRKVEFENARWLHQNRCHDKTFIVEMLSTDDDMKEFRTIMEYISGGTLEDLIQIRGLEDSSAKLYAAEITLAISHLHSENIVHRNLNPQNVLIDSAGHIKLAGLNRATIPLISLFPSPPRRPFASPYMSVHQRHGRPHSFEEDWFALGMCVYTMFVGCTPDAAWPADAYRLPLLAHDFYCRVTTSAPNTWFKTKEKGGGDAVRAHIWFDNIDWDDVARKTIPAPMLARA</sequence>
<dbReference type="Gene3D" id="1.10.510.10">
    <property type="entry name" value="Transferase(Phosphotransferase) domain 1"/>
    <property type="match status" value="1"/>
</dbReference>
<feature type="compositionally biased region" description="Polar residues" evidence="9">
    <location>
        <begin position="29"/>
        <end position="50"/>
    </location>
</feature>
<dbReference type="PANTHER" id="PTHR24353">
    <property type="entry name" value="CYCLIC NUCLEOTIDE-DEPENDENT PROTEIN KINASE"/>
    <property type="match status" value="1"/>
</dbReference>
<dbReference type="GO" id="GO:0004691">
    <property type="term" value="F:cAMP-dependent protein kinase activity"/>
    <property type="evidence" value="ECO:0007669"/>
    <property type="project" value="UniProtKB-EC"/>
</dbReference>
<dbReference type="AlphaFoldDB" id="A0A0D7BPT4"/>
<evidence type="ECO:0000256" key="6">
    <source>
        <dbReference type="ARBA" id="ARBA00022840"/>
    </source>
</evidence>
<gene>
    <name evidence="11" type="ORF">CYLTODRAFT_486285</name>
</gene>
<dbReference type="OrthoDB" id="347657at2759"/>
<dbReference type="SUPFAM" id="SSF56112">
    <property type="entry name" value="Protein kinase-like (PK-like)"/>
    <property type="match status" value="1"/>
</dbReference>
<dbReference type="Gene3D" id="3.30.200.20">
    <property type="entry name" value="Phosphorylase Kinase, domain 1"/>
    <property type="match status" value="1"/>
</dbReference>
<comment type="catalytic activity">
    <reaction evidence="7">
        <text>L-threonyl-[protein] + ATP = O-phospho-L-threonyl-[protein] + ADP + H(+)</text>
        <dbReference type="Rhea" id="RHEA:46608"/>
        <dbReference type="Rhea" id="RHEA-COMP:11060"/>
        <dbReference type="Rhea" id="RHEA-COMP:11605"/>
        <dbReference type="ChEBI" id="CHEBI:15378"/>
        <dbReference type="ChEBI" id="CHEBI:30013"/>
        <dbReference type="ChEBI" id="CHEBI:30616"/>
        <dbReference type="ChEBI" id="CHEBI:61977"/>
        <dbReference type="ChEBI" id="CHEBI:456216"/>
        <dbReference type="EC" id="2.7.11.11"/>
    </reaction>
</comment>
<evidence type="ECO:0000256" key="4">
    <source>
        <dbReference type="ARBA" id="ARBA00022741"/>
    </source>
</evidence>
<dbReference type="InterPro" id="IPR000719">
    <property type="entry name" value="Prot_kinase_dom"/>
</dbReference>
<keyword evidence="5 11" id="KW-0418">Kinase</keyword>
<accession>A0A0D7BPT4</accession>
<feature type="region of interest" description="Disordered" evidence="9">
    <location>
        <begin position="29"/>
        <end position="116"/>
    </location>
</feature>
<dbReference type="EC" id="2.7.11.11" evidence="1"/>
<evidence type="ECO:0000256" key="2">
    <source>
        <dbReference type="ARBA" id="ARBA00022527"/>
    </source>
</evidence>
<dbReference type="SMART" id="SM00220">
    <property type="entry name" value="S_TKc"/>
    <property type="match status" value="1"/>
</dbReference>
<evidence type="ECO:0000256" key="1">
    <source>
        <dbReference type="ARBA" id="ARBA00012444"/>
    </source>
</evidence>
<dbReference type="InterPro" id="IPR011009">
    <property type="entry name" value="Kinase-like_dom_sf"/>
</dbReference>
<evidence type="ECO:0000313" key="11">
    <source>
        <dbReference type="EMBL" id="KIY72442.1"/>
    </source>
</evidence>
<reference evidence="11 12" key="1">
    <citation type="journal article" date="2015" name="Fungal Genet. Biol.">
        <title>Evolution of novel wood decay mechanisms in Agaricales revealed by the genome sequences of Fistulina hepatica and Cylindrobasidium torrendii.</title>
        <authorList>
            <person name="Floudas D."/>
            <person name="Held B.W."/>
            <person name="Riley R."/>
            <person name="Nagy L.G."/>
            <person name="Koehler G."/>
            <person name="Ransdell A.S."/>
            <person name="Younus H."/>
            <person name="Chow J."/>
            <person name="Chiniquy J."/>
            <person name="Lipzen A."/>
            <person name="Tritt A."/>
            <person name="Sun H."/>
            <person name="Haridas S."/>
            <person name="LaButti K."/>
            <person name="Ohm R.A."/>
            <person name="Kues U."/>
            <person name="Blanchette R.A."/>
            <person name="Grigoriev I.V."/>
            <person name="Minto R.E."/>
            <person name="Hibbett D.S."/>
        </authorList>
    </citation>
    <scope>NUCLEOTIDE SEQUENCE [LARGE SCALE GENOMIC DNA]</scope>
    <source>
        <strain evidence="11 12">FP15055 ss-10</strain>
    </source>
</reference>
<evidence type="ECO:0000256" key="8">
    <source>
        <dbReference type="ARBA" id="ARBA00047454"/>
    </source>
</evidence>
<evidence type="ECO:0000259" key="10">
    <source>
        <dbReference type="PROSITE" id="PS50011"/>
    </source>
</evidence>
<feature type="compositionally biased region" description="Basic and acidic residues" evidence="9">
    <location>
        <begin position="101"/>
        <end position="110"/>
    </location>
</feature>
<organism evidence="11 12">
    <name type="scientific">Cylindrobasidium torrendii FP15055 ss-10</name>
    <dbReference type="NCBI Taxonomy" id="1314674"/>
    <lineage>
        <taxon>Eukaryota</taxon>
        <taxon>Fungi</taxon>
        <taxon>Dikarya</taxon>
        <taxon>Basidiomycota</taxon>
        <taxon>Agaricomycotina</taxon>
        <taxon>Agaricomycetes</taxon>
        <taxon>Agaricomycetidae</taxon>
        <taxon>Agaricales</taxon>
        <taxon>Marasmiineae</taxon>
        <taxon>Physalacriaceae</taxon>
        <taxon>Cylindrobasidium</taxon>
    </lineage>
</organism>
<proteinExistence type="predicted"/>
<feature type="compositionally biased region" description="Acidic residues" evidence="9">
    <location>
        <begin position="84"/>
        <end position="94"/>
    </location>
</feature>
<name>A0A0D7BPT4_9AGAR</name>
<feature type="compositionally biased region" description="Polar residues" evidence="9">
    <location>
        <begin position="62"/>
        <end position="78"/>
    </location>
</feature>
<comment type="catalytic activity">
    <reaction evidence="8">
        <text>L-seryl-[protein] + ATP = O-phospho-L-seryl-[protein] + ADP + H(+)</text>
        <dbReference type="Rhea" id="RHEA:17989"/>
        <dbReference type="Rhea" id="RHEA-COMP:9863"/>
        <dbReference type="Rhea" id="RHEA-COMP:11604"/>
        <dbReference type="ChEBI" id="CHEBI:15378"/>
        <dbReference type="ChEBI" id="CHEBI:29999"/>
        <dbReference type="ChEBI" id="CHEBI:30616"/>
        <dbReference type="ChEBI" id="CHEBI:83421"/>
        <dbReference type="ChEBI" id="CHEBI:456216"/>
        <dbReference type="EC" id="2.7.11.11"/>
    </reaction>
</comment>